<keyword evidence="3 11" id="KW-0812">Transmembrane</keyword>
<gene>
    <name evidence="13" type="ORF">DNK57_08015</name>
</gene>
<keyword evidence="9 11" id="KW-0472">Membrane</keyword>
<evidence type="ECO:0000256" key="6">
    <source>
        <dbReference type="ARBA" id="ARBA00022833"/>
    </source>
</evidence>
<evidence type="ECO:0000256" key="7">
    <source>
        <dbReference type="ARBA" id="ARBA00022989"/>
    </source>
</evidence>
<feature type="domain" description="Peptidase M48" evidence="12">
    <location>
        <begin position="73"/>
        <end position="263"/>
    </location>
</feature>
<dbReference type="PANTHER" id="PTHR43221:SF3">
    <property type="entry name" value="SLL1280 PROTEIN"/>
    <property type="match status" value="1"/>
</dbReference>
<dbReference type="Gene3D" id="3.30.2010.10">
    <property type="entry name" value="Metalloproteases ('zincins'), catalytic domain"/>
    <property type="match status" value="1"/>
</dbReference>
<keyword evidence="8 10" id="KW-0482">Metalloprotease</keyword>
<evidence type="ECO:0000313" key="13">
    <source>
        <dbReference type="EMBL" id="MBE2900731.1"/>
    </source>
</evidence>
<evidence type="ECO:0000256" key="10">
    <source>
        <dbReference type="RuleBase" id="RU003983"/>
    </source>
</evidence>
<dbReference type="CDD" id="cd07325">
    <property type="entry name" value="M48_Ste24p_like"/>
    <property type="match status" value="1"/>
</dbReference>
<dbReference type="OrthoDB" id="28389at2157"/>
<dbReference type="Pfam" id="PF01435">
    <property type="entry name" value="Peptidase_M48"/>
    <property type="match status" value="1"/>
</dbReference>
<dbReference type="Proteomes" id="UP000646659">
    <property type="component" value="Unassembled WGS sequence"/>
</dbReference>
<evidence type="ECO:0000259" key="12">
    <source>
        <dbReference type="Pfam" id="PF01435"/>
    </source>
</evidence>
<feature type="transmembrane region" description="Helical" evidence="11">
    <location>
        <begin position="153"/>
        <end position="177"/>
    </location>
</feature>
<keyword evidence="7 11" id="KW-1133">Transmembrane helix</keyword>
<evidence type="ECO:0000256" key="9">
    <source>
        <dbReference type="ARBA" id="ARBA00023136"/>
    </source>
</evidence>
<dbReference type="GO" id="GO:0006508">
    <property type="term" value="P:proteolysis"/>
    <property type="evidence" value="ECO:0007669"/>
    <property type="project" value="UniProtKB-KW"/>
</dbReference>
<keyword evidence="5 10" id="KW-0378">Hydrolase</keyword>
<proteinExistence type="inferred from homology"/>
<dbReference type="RefSeq" id="WP_192962450.1">
    <property type="nucleotide sequence ID" value="NZ_QKOF01000007.1"/>
</dbReference>
<comment type="caution">
    <text evidence="13">The sequence shown here is derived from an EMBL/GenBank/DDBJ whole genome shotgun (WGS) entry which is preliminary data.</text>
</comment>
<evidence type="ECO:0000256" key="8">
    <source>
        <dbReference type="ARBA" id="ARBA00023049"/>
    </source>
</evidence>
<dbReference type="GO" id="GO:0046872">
    <property type="term" value="F:metal ion binding"/>
    <property type="evidence" value="ECO:0007669"/>
    <property type="project" value="UniProtKB-KW"/>
</dbReference>
<organism evidence="13 14">
    <name type="scientific">Methanothermobacter thermautotrophicus</name>
    <name type="common">Methanobacterium thermoformicicum</name>
    <dbReference type="NCBI Taxonomy" id="145262"/>
    <lineage>
        <taxon>Archaea</taxon>
        <taxon>Methanobacteriati</taxon>
        <taxon>Methanobacteriota</taxon>
        <taxon>Methanomada group</taxon>
        <taxon>Methanobacteria</taxon>
        <taxon>Methanobacteriales</taxon>
        <taxon>Methanobacteriaceae</taxon>
        <taxon>Methanothermobacter</taxon>
    </lineage>
</organism>
<sequence length="311" mass="34903">MGEIKKLELLHPSEYEHPLDLKALQALEGTPGLESLTRKLFKHGVERDLRLQYTGSYIKVNERSFSEVYDILVDVCNTLHLKKIPDLYISWDYSINGFTAGSENPIIGLTSGAIDLLTDNELRYVLGHEVGHIKSGHMLYQTMAEVIPIIGDILGTATLGIGGIIGTGLQLALLYWWRMSEFTADRAGLLACQDEDSVINALIKMAGAPKKFFDRIERDAFLEQAREFRDYDYDSLDKVGKALLVMDNTHPWTVMRASEILEWIESGAYSEIMERHTTGQLENGFNCPKCGTTLKGDENFCGMCGSKLWGR</sequence>
<dbReference type="InterPro" id="IPR001915">
    <property type="entry name" value="Peptidase_M48"/>
</dbReference>
<dbReference type="EMBL" id="QKOF01000007">
    <property type="protein sequence ID" value="MBE2900731.1"/>
    <property type="molecule type" value="Genomic_DNA"/>
</dbReference>
<evidence type="ECO:0000256" key="4">
    <source>
        <dbReference type="ARBA" id="ARBA00022723"/>
    </source>
</evidence>
<evidence type="ECO:0000256" key="3">
    <source>
        <dbReference type="ARBA" id="ARBA00022692"/>
    </source>
</evidence>
<dbReference type="AlphaFoldDB" id="A0A842YQU0"/>
<name>A0A842YQU0_METTF</name>
<evidence type="ECO:0000256" key="1">
    <source>
        <dbReference type="ARBA" id="ARBA00022475"/>
    </source>
</evidence>
<comment type="cofactor">
    <cofactor evidence="10">
        <name>Zn(2+)</name>
        <dbReference type="ChEBI" id="CHEBI:29105"/>
    </cofactor>
    <text evidence="10">Binds 1 zinc ion per subunit.</text>
</comment>
<keyword evidence="6 10" id="KW-0862">Zinc</keyword>
<keyword evidence="1" id="KW-1003">Cell membrane</keyword>
<protein>
    <submittedName>
        <fullName evidence="13">Protease</fullName>
    </submittedName>
</protein>
<keyword evidence="4" id="KW-0479">Metal-binding</keyword>
<evidence type="ECO:0000256" key="5">
    <source>
        <dbReference type="ARBA" id="ARBA00022801"/>
    </source>
</evidence>
<comment type="similarity">
    <text evidence="10">Belongs to the peptidase M48 family.</text>
</comment>
<dbReference type="InterPro" id="IPR050083">
    <property type="entry name" value="HtpX_protease"/>
</dbReference>
<evidence type="ECO:0000256" key="2">
    <source>
        <dbReference type="ARBA" id="ARBA00022670"/>
    </source>
</evidence>
<evidence type="ECO:0000313" key="14">
    <source>
        <dbReference type="Proteomes" id="UP000646659"/>
    </source>
</evidence>
<dbReference type="PANTHER" id="PTHR43221">
    <property type="entry name" value="PROTEASE HTPX"/>
    <property type="match status" value="1"/>
</dbReference>
<accession>A0A842YQU0</accession>
<keyword evidence="2 10" id="KW-0645">Protease</keyword>
<dbReference type="GO" id="GO:0004222">
    <property type="term" value="F:metalloendopeptidase activity"/>
    <property type="evidence" value="ECO:0007669"/>
    <property type="project" value="InterPro"/>
</dbReference>
<reference evidence="13" key="1">
    <citation type="submission" date="2018-06" db="EMBL/GenBank/DDBJ databases">
        <title>Draft genome sequence of Methanothermobacter thermautotrophicus Strain WHS, a thermophilic, hydrogenotrophic methanogen isolated from Washburn Hot Springs in Yellowstone National Park, USA.</title>
        <authorList>
            <person name="Mckay L.J."/>
            <person name="Klingelsmith K."/>
            <person name="Inskeep W.P."/>
            <person name="Fields M.W."/>
        </authorList>
    </citation>
    <scope>NUCLEOTIDE SEQUENCE</scope>
    <source>
        <strain evidence="13">WHS</strain>
    </source>
</reference>
<evidence type="ECO:0000256" key="11">
    <source>
        <dbReference type="SAM" id="Phobius"/>
    </source>
</evidence>